<keyword evidence="3" id="KW-1185">Reference proteome</keyword>
<feature type="compositionally biased region" description="Low complexity" evidence="1">
    <location>
        <begin position="79"/>
        <end position="97"/>
    </location>
</feature>
<evidence type="ECO:0000256" key="1">
    <source>
        <dbReference type="SAM" id="MobiDB-lite"/>
    </source>
</evidence>
<dbReference type="Proteomes" id="UP000214365">
    <property type="component" value="Unassembled WGS sequence"/>
</dbReference>
<accession>A0A1Q5Q8E0</accession>
<feature type="compositionally biased region" description="Pro residues" evidence="1">
    <location>
        <begin position="68"/>
        <end position="78"/>
    </location>
</feature>
<dbReference type="EMBL" id="LFMY01000005">
    <property type="protein sequence ID" value="OKL60397.1"/>
    <property type="molecule type" value="Genomic_DNA"/>
</dbReference>
<feature type="compositionally biased region" description="Low complexity" evidence="1">
    <location>
        <begin position="24"/>
        <end position="51"/>
    </location>
</feature>
<evidence type="ECO:0000313" key="2">
    <source>
        <dbReference type="EMBL" id="OKL60397.1"/>
    </source>
</evidence>
<reference evidence="2 3" key="1">
    <citation type="submission" date="2015-06" db="EMBL/GenBank/DDBJ databases">
        <title>Talaromyces atroroseus IBT 11181 draft genome.</title>
        <authorList>
            <person name="Rasmussen K.B."/>
            <person name="Rasmussen S."/>
            <person name="Petersen B."/>
            <person name="Sicheritz-Ponten T."/>
            <person name="Mortensen U.H."/>
            <person name="Thrane U."/>
        </authorList>
    </citation>
    <scope>NUCLEOTIDE SEQUENCE [LARGE SCALE GENOMIC DNA]</scope>
    <source>
        <strain evidence="2 3">IBT 11181</strain>
    </source>
</reference>
<gene>
    <name evidence="2" type="ORF">UA08_04033</name>
</gene>
<dbReference type="AlphaFoldDB" id="A0A1Q5Q8E0"/>
<organism evidence="2 3">
    <name type="scientific">Talaromyces atroroseus</name>
    <dbReference type="NCBI Taxonomy" id="1441469"/>
    <lineage>
        <taxon>Eukaryota</taxon>
        <taxon>Fungi</taxon>
        <taxon>Dikarya</taxon>
        <taxon>Ascomycota</taxon>
        <taxon>Pezizomycotina</taxon>
        <taxon>Eurotiomycetes</taxon>
        <taxon>Eurotiomycetidae</taxon>
        <taxon>Eurotiales</taxon>
        <taxon>Trichocomaceae</taxon>
        <taxon>Talaromyces</taxon>
        <taxon>Talaromyces sect. Trachyspermi</taxon>
    </lineage>
</organism>
<comment type="caution">
    <text evidence="2">The sequence shown here is derived from an EMBL/GenBank/DDBJ whole genome shotgun (WGS) entry which is preliminary data.</text>
</comment>
<dbReference type="RefSeq" id="XP_020120518.1">
    <property type="nucleotide sequence ID" value="XM_020266829.1"/>
</dbReference>
<dbReference type="GeneID" id="31003788"/>
<proteinExistence type="predicted"/>
<feature type="region of interest" description="Disordered" evidence="1">
    <location>
        <begin position="19"/>
        <end position="107"/>
    </location>
</feature>
<name>A0A1Q5Q8E0_TALAT</name>
<protein>
    <submittedName>
        <fullName evidence="2">Uncharacterized protein</fullName>
    </submittedName>
</protein>
<sequence>MAELSLILLPVPAEISMSEKAARSLPKQQQYPYQYQPYQPYQPKQLQQPQSPNMPSPPATVQSSDSPAPLPSPSPSPLPSLSLSNPTSAPASVSPSSSPAPAPPSMQSTLFDELASYQRIWDAIHQRTVKQLQWIQDAEDGIYTSSQLKSMLCASFDARIVPQ</sequence>
<evidence type="ECO:0000313" key="3">
    <source>
        <dbReference type="Proteomes" id="UP000214365"/>
    </source>
</evidence>